<dbReference type="PANTHER" id="PTHR30146:SF148">
    <property type="entry name" value="HTH-TYPE TRANSCRIPTIONAL REPRESSOR PURR-RELATED"/>
    <property type="match status" value="1"/>
</dbReference>
<dbReference type="AlphaFoldDB" id="A0A1S7FXP7"/>
<dbReference type="InterPro" id="IPR010982">
    <property type="entry name" value="Lambda_DNA-bd_dom_sf"/>
</dbReference>
<dbReference type="InterPro" id="IPR028082">
    <property type="entry name" value="Peripla_BP_I"/>
</dbReference>
<evidence type="ECO:0000256" key="2">
    <source>
        <dbReference type="ARBA" id="ARBA00023015"/>
    </source>
</evidence>
<keyword evidence="1" id="KW-0678">Repressor</keyword>
<proteinExistence type="predicted"/>
<dbReference type="InterPro" id="IPR000843">
    <property type="entry name" value="HTH_LacI"/>
</dbReference>
<evidence type="ECO:0000259" key="5">
    <source>
        <dbReference type="PROSITE" id="PS50932"/>
    </source>
</evidence>
<gene>
    <name evidence="7" type="ORF">HB943_09805</name>
    <name evidence="6" type="ORF">UE46_14545</name>
</gene>
<accession>A0A1S7FXP7</accession>
<dbReference type="Gene3D" id="1.10.260.40">
    <property type="entry name" value="lambda repressor-like DNA-binding domains"/>
    <property type="match status" value="1"/>
</dbReference>
<organism evidence="6 8">
    <name type="scientific">Listeria weihenstephanensis</name>
    <dbReference type="NCBI Taxonomy" id="1006155"/>
    <lineage>
        <taxon>Bacteria</taxon>
        <taxon>Bacillati</taxon>
        <taxon>Bacillota</taxon>
        <taxon>Bacilli</taxon>
        <taxon>Bacillales</taxon>
        <taxon>Listeriaceae</taxon>
        <taxon>Listeria</taxon>
    </lineage>
</organism>
<dbReference type="SUPFAM" id="SSF47413">
    <property type="entry name" value="lambda repressor-like DNA-binding domains"/>
    <property type="match status" value="1"/>
</dbReference>
<dbReference type="GO" id="GO:0000976">
    <property type="term" value="F:transcription cis-regulatory region binding"/>
    <property type="evidence" value="ECO:0007669"/>
    <property type="project" value="TreeGrafter"/>
</dbReference>
<evidence type="ECO:0000313" key="8">
    <source>
        <dbReference type="Proteomes" id="UP000223060"/>
    </source>
</evidence>
<sequence length="317" mass="35284">MVGIKDIANKAGVSISTVSYALNGSPKVTDATRQRIVAIANELNYIPNMAARTLKTRKTKIVGIYLANYSGVFYGELLHGLTDTLLDKGYELIVCSGKKAHRFLPERMIDGAIILDMGFSTEELLEYAGRGHKIVVLDREVEHPNVRQVLLDNKAGATLAVDYLKTGFSGKFYIVTGPTNTYDSEERLRAALSELERFRDEEVIVIPGDFSKVTGEKAAQQIEREWTGEPVAVFTLNDEMAIGMYNYFANTSLVIGRDVKIIGFDNTEVGQYLQPRLATIEYSKYKWGAVAAEKLLKLLEEEEVADEIIYTSLIPSH</sequence>
<evidence type="ECO:0000313" key="9">
    <source>
        <dbReference type="Proteomes" id="UP000564536"/>
    </source>
</evidence>
<dbReference type="Proteomes" id="UP000564536">
    <property type="component" value="Unassembled WGS sequence"/>
</dbReference>
<evidence type="ECO:0000313" key="7">
    <source>
        <dbReference type="EMBL" id="MBC1500901.1"/>
    </source>
</evidence>
<reference evidence="8" key="1">
    <citation type="submission" date="2015-03" db="EMBL/GenBank/DDBJ databases">
        <authorList>
            <person name="Ferrari E."/>
            <person name="Walter M.C."/>
            <person name="Huptas C."/>
            <person name="Scherer S."/>
            <person name="Mueller-Herbst S."/>
        </authorList>
    </citation>
    <scope>NUCLEOTIDE SEQUENCE [LARGE SCALE GENOMIC DNA]</scope>
    <source>
        <strain evidence="8">LWP01</strain>
    </source>
</reference>
<keyword evidence="2" id="KW-0805">Transcription regulation</keyword>
<dbReference type="Pfam" id="PF00356">
    <property type="entry name" value="LacI"/>
    <property type="match status" value="1"/>
</dbReference>
<dbReference type="CDD" id="cd01392">
    <property type="entry name" value="HTH_LacI"/>
    <property type="match status" value="1"/>
</dbReference>
<dbReference type="Proteomes" id="UP000223060">
    <property type="component" value="Chromosome"/>
</dbReference>
<reference evidence="7 9" key="3">
    <citation type="submission" date="2020-03" db="EMBL/GenBank/DDBJ databases">
        <title>Soil Listeria distribution.</title>
        <authorList>
            <person name="Liao J."/>
            <person name="Wiedmann M."/>
        </authorList>
    </citation>
    <scope>NUCLEOTIDE SEQUENCE [LARGE SCALE GENOMIC DNA]</scope>
    <source>
        <strain evidence="7 9">FSL L7-1523</strain>
    </source>
</reference>
<dbReference type="SMART" id="SM00354">
    <property type="entry name" value="HTH_LACI"/>
    <property type="match status" value="1"/>
</dbReference>
<keyword evidence="8" id="KW-1185">Reference proteome</keyword>
<dbReference type="GO" id="GO:0003700">
    <property type="term" value="F:DNA-binding transcription factor activity"/>
    <property type="evidence" value="ECO:0007669"/>
    <property type="project" value="TreeGrafter"/>
</dbReference>
<name>A0A1S7FXP7_9LIST</name>
<dbReference type="PROSITE" id="PS50932">
    <property type="entry name" value="HTH_LACI_2"/>
    <property type="match status" value="1"/>
</dbReference>
<dbReference type="SUPFAM" id="SSF53822">
    <property type="entry name" value="Periplasmic binding protein-like I"/>
    <property type="match status" value="1"/>
</dbReference>
<dbReference type="CDD" id="cd06267">
    <property type="entry name" value="PBP1_LacI_sugar_binding-like"/>
    <property type="match status" value="1"/>
</dbReference>
<dbReference type="EMBL" id="JAARRL010000014">
    <property type="protein sequence ID" value="MBC1500901.1"/>
    <property type="molecule type" value="Genomic_DNA"/>
</dbReference>
<dbReference type="RefSeq" id="WP_036061459.1">
    <property type="nucleotide sequence ID" value="NZ_CP011102.1"/>
</dbReference>
<dbReference type="PROSITE" id="PS00356">
    <property type="entry name" value="HTH_LACI_1"/>
    <property type="match status" value="1"/>
</dbReference>
<evidence type="ECO:0000256" key="4">
    <source>
        <dbReference type="ARBA" id="ARBA00023163"/>
    </source>
</evidence>
<dbReference type="Pfam" id="PF13377">
    <property type="entry name" value="Peripla_BP_3"/>
    <property type="match status" value="1"/>
</dbReference>
<dbReference type="PANTHER" id="PTHR30146">
    <property type="entry name" value="LACI-RELATED TRANSCRIPTIONAL REPRESSOR"/>
    <property type="match status" value="1"/>
</dbReference>
<keyword evidence="4" id="KW-0804">Transcription</keyword>
<dbReference type="EMBL" id="CP011102">
    <property type="protein sequence ID" value="AQY52117.1"/>
    <property type="molecule type" value="Genomic_DNA"/>
</dbReference>
<dbReference type="Gene3D" id="3.40.50.2300">
    <property type="match status" value="2"/>
</dbReference>
<evidence type="ECO:0000256" key="3">
    <source>
        <dbReference type="ARBA" id="ARBA00023125"/>
    </source>
</evidence>
<evidence type="ECO:0000256" key="1">
    <source>
        <dbReference type="ARBA" id="ARBA00022491"/>
    </source>
</evidence>
<keyword evidence="3" id="KW-0238">DNA-binding</keyword>
<protein>
    <submittedName>
        <fullName evidence="6">LacI family transcriptional regulator</fullName>
    </submittedName>
</protein>
<dbReference type="KEGG" id="lwi:UE46_14545"/>
<dbReference type="InterPro" id="IPR046335">
    <property type="entry name" value="LacI/GalR-like_sensor"/>
</dbReference>
<reference evidence="6" key="2">
    <citation type="submission" date="2015-03" db="EMBL/GenBank/DDBJ databases">
        <authorList>
            <person name="Murphy D."/>
        </authorList>
    </citation>
    <scope>NUCLEOTIDE SEQUENCE [LARGE SCALE GENOMIC DNA]</scope>
    <source>
        <strain evidence="6">WS 4560</strain>
    </source>
</reference>
<evidence type="ECO:0000313" key="6">
    <source>
        <dbReference type="EMBL" id="AQY52117.1"/>
    </source>
</evidence>
<feature type="domain" description="HTH lacI-type" evidence="5">
    <location>
        <begin position="2"/>
        <end position="56"/>
    </location>
</feature>